<sequence length="241" mass="25857">MRRFGIVLLTTLALLMLLPGAAWAWVDVKEATQGAVLAAAQDGLKVYFVPGARATVSVPQVVSAWSRLPEDIRDKLEGPVSVYLARDDGSLVVDSSVSASVRLQVLGVCSGADTVVLYPGAGVQTFLHELGHMLDHRYGRATSREFLLALVRDKPALSTEPGYVAAAVSYLSGFAPDAGGGDVQVFFSRVMKEEFADAFALYAADRAGIVEALPSTWEEVRAKYAARFEYFDSLFSVGSNS</sequence>
<name>D7CQ05_SYNLT</name>
<protein>
    <submittedName>
        <fullName evidence="2">Uncharacterized protein</fullName>
    </submittedName>
</protein>
<feature type="chain" id="PRO_5003094374" evidence="1">
    <location>
        <begin position="25"/>
        <end position="241"/>
    </location>
</feature>
<keyword evidence="3" id="KW-1185">Reference proteome</keyword>
<evidence type="ECO:0000313" key="2">
    <source>
        <dbReference type="EMBL" id="ADI02783.1"/>
    </source>
</evidence>
<dbReference type="EMBL" id="CP002048">
    <property type="protein sequence ID" value="ADI02783.1"/>
    <property type="molecule type" value="Genomic_DNA"/>
</dbReference>
<dbReference type="STRING" id="643648.Slip_2036"/>
<gene>
    <name evidence="2" type="ordered locus">Slip_2036</name>
</gene>
<accession>D7CQ05</accession>
<dbReference type="KEGG" id="slp:Slip_2036"/>
<evidence type="ECO:0000313" key="3">
    <source>
        <dbReference type="Proteomes" id="UP000000378"/>
    </source>
</evidence>
<feature type="signal peptide" evidence="1">
    <location>
        <begin position="1"/>
        <end position="24"/>
    </location>
</feature>
<dbReference type="RefSeq" id="WP_013176185.1">
    <property type="nucleotide sequence ID" value="NC_014220.1"/>
</dbReference>
<reference evidence="3" key="1">
    <citation type="journal article" date="2010" name="Stand. Genomic Sci.">
        <title>Complete genome sequence of Syntrophothermus lipocalidus type strain (TGB-C1T).</title>
        <authorList>
            <consortium name="US DOE Joint Genome Institute (JGI-PGF)"/>
            <person name="Djao O."/>
            <person name="Zhang X."/>
            <person name="Lucas S."/>
            <person name="Lapidus A."/>
            <person name="Glavina Del Rio T."/>
            <person name="Nolan M."/>
            <person name="Tice H."/>
            <person name="Cheng J."/>
            <person name="Han C."/>
            <person name="Tapia R."/>
            <person name="Goodwin L."/>
            <person name="Pitluck S."/>
            <person name="Liolios K."/>
            <person name="Ivanova N."/>
            <person name="Mavromatis K."/>
            <person name="Mikhailova N."/>
            <person name="Ovchinnikova G."/>
            <person name="Pati A."/>
            <person name="Brambilla E."/>
            <person name="Chen A."/>
            <person name="Palaniappan K."/>
            <person name="Land M."/>
            <person name="Hauser L."/>
            <person name="Chang Y."/>
            <person name="Jeffries C."/>
            <person name="Rohde M."/>
            <person name="Sikorski J."/>
            <person name="Spring S."/>
            <person name="Goker M."/>
            <person name="Detter J."/>
            <person name="Woyke T."/>
            <person name="Bristow J."/>
            <person name="Eisen J."/>
            <person name="Markowitz V."/>
            <person name="Hugenholtz P."/>
            <person name="Kyrpides N."/>
            <person name="Klenk H."/>
        </authorList>
    </citation>
    <scope>NUCLEOTIDE SEQUENCE [LARGE SCALE GENOMIC DNA]</scope>
    <source>
        <strain evidence="3">DSM 12680 / TGB-C1</strain>
    </source>
</reference>
<dbReference type="HOGENOM" id="CLU_1151342_0_0_9"/>
<proteinExistence type="predicted"/>
<reference evidence="2 3" key="2">
    <citation type="journal article" date="2010" name="Stand. Genomic Sci.">
        <title>Complete genome sequence of Syntrophothermus lipocalidus type strain (TGB-C1).</title>
        <authorList>
            <person name="Djao O.D."/>
            <person name="Zhang X."/>
            <person name="Lucas S."/>
            <person name="Lapidus A."/>
            <person name="Del Rio T.G."/>
            <person name="Nolan M."/>
            <person name="Tice H."/>
            <person name="Cheng J.F."/>
            <person name="Han C."/>
            <person name="Tapia R."/>
            <person name="Goodwin L."/>
            <person name="Pitluck S."/>
            <person name="Liolios K."/>
            <person name="Ivanova N."/>
            <person name="Mavromatis K."/>
            <person name="Mikhailova N."/>
            <person name="Ovchinnikova G."/>
            <person name="Pati A."/>
            <person name="Brambilla E."/>
            <person name="Chen A."/>
            <person name="Palaniappan K."/>
            <person name="Land M."/>
            <person name="Hauser L."/>
            <person name="Chang Y.J."/>
            <person name="Jeffries C.D."/>
            <person name="Rohde M."/>
            <person name="Sikorski J."/>
            <person name="Spring S."/>
            <person name="Goker M."/>
            <person name="Detter J.C."/>
            <person name="Woyke T."/>
            <person name="Bristow J."/>
            <person name="Eisen J.A."/>
            <person name="Markowitz V."/>
            <person name="Hugenholtz P."/>
            <person name="Kyrpides N.C."/>
            <person name="Klenk H.P."/>
        </authorList>
    </citation>
    <scope>NUCLEOTIDE SEQUENCE [LARGE SCALE GENOMIC DNA]</scope>
    <source>
        <strain evidence="3">DSM 12680 / TGB-C1</strain>
    </source>
</reference>
<dbReference type="AlphaFoldDB" id="D7CQ05"/>
<organism evidence="2 3">
    <name type="scientific">Syntrophothermus lipocalidus (strain DSM 12680 / TGB-C1)</name>
    <dbReference type="NCBI Taxonomy" id="643648"/>
    <lineage>
        <taxon>Bacteria</taxon>
        <taxon>Bacillati</taxon>
        <taxon>Bacillota</taxon>
        <taxon>Clostridia</taxon>
        <taxon>Eubacteriales</taxon>
        <taxon>Syntrophomonadaceae</taxon>
        <taxon>Syntrophothermus</taxon>
    </lineage>
</organism>
<evidence type="ECO:0000256" key="1">
    <source>
        <dbReference type="SAM" id="SignalP"/>
    </source>
</evidence>
<dbReference type="Proteomes" id="UP000000378">
    <property type="component" value="Chromosome"/>
</dbReference>
<keyword evidence="1" id="KW-0732">Signal</keyword>